<evidence type="ECO:0000313" key="3">
    <source>
        <dbReference type="EnsemblMetazoa" id="ACHR002447-PA"/>
    </source>
</evidence>
<feature type="domain" description="Endonuclease/exonuclease/phosphatase" evidence="2">
    <location>
        <begin position="106"/>
        <end position="509"/>
    </location>
</feature>
<dbReference type="Gene3D" id="3.60.10.10">
    <property type="entry name" value="Endonuclease/exonuclease/phosphatase"/>
    <property type="match status" value="1"/>
</dbReference>
<evidence type="ECO:0000259" key="2">
    <source>
        <dbReference type="Pfam" id="PF03372"/>
    </source>
</evidence>
<dbReference type="VEuPathDB" id="VectorBase:ACHR002447"/>
<dbReference type="SUPFAM" id="SSF56219">
    <property type="entry name" value="DNase I-like"/>
    <property type="match status" value="1"/>
</dbReference>
<keyword evidence="4" id="KW-1185">Reference proteome</keyword>
<dbReference type="GO" id="GO:0000175">
    <property type="term" value="F:3'-5'-RNA exonuclease activity"/>
    <property type="evidence" value="ECO:0007669"/>
    <property type="project" value="TreeGrafter"/>
</dbReference>
<accession>A0A182JVB5</accession>
<sequence length="525" mass="60343">MKRLLGILIDHRLLKNFNHRFYWGLVSCNHVPANGPIVKNMDKSSTDRTTTPCNKQPTTRKLNQNGRNETHRRWETIGAGGGGGGGARGATSRNGSRDRFEFTLMNYNILAQDLLDSHAALYGQHDPEALPWKQRRKQLLAEINTIKPDILCLQELQETHAETFCSGLQQNYAMLYKKRTGNEKTDGCALFYRRDLFDLVTHHKVEFYQPKVNKLNRENVAIIAKLALKANPRAKLVISTTHLLYNPRRQDVRLAQVQVLLAELDRLAYSGTMPNGIPRYEPVILCGDFNLQPFTAPYELLTKGFLRYDRLDSRSLRPANSWQGHVEQVGKYFLPAALGITDKCQHTTLGDREKGYCDDVPPSHMTKVRRWEKGTNDRNGKLKVVNFFLQLYHSNHRKDEEPSGTESPLKVRTPRSEFSSGSLCHRFVFNSAYCHYGPDKEERRQATTFQDEWITVDYLFYTPFRSVAECTHQLPNWNLELLQAYSLPSVHQCYREIGHIPNKLYGSDHFSLAGRFLLTIPSEEM</sequence>
<organism evidence="3 4">
    <name type="scientific">Anopheles christyi</name>
    <dbReference type="NCBI Taxonomy" id="43041"/>
    <lineage>
        <taxon>Eukaryota</taxon>
        <taxon>Metazoa</taxon>
        <taxon>Ecdysozoa</taxon>
        <taxon>Arthropoda</taxon>
        <taxon>Hexapoda</taxon>
        <taxon>Insecta</taxon>
        <taxon>Pterygota</taxon>
        <taxon>Neoptera</taxon>
        <taxon>Endopterygota</taxon>
        <taxon>Diptera</taxon>
        <taxon>Nematocera</taxon>
        <taxon>Culicoidea</taxon>
        <taxon>Culicidae</taxon>
        <taxon>Anophelinae</taxon>
        <taxon>Anopheles</taxon>
    </lineage>
</organism>
<dbReference type="EnsemblMetazoa" id="ACHR002447-RA">
    <property type="protein sequence ID" value="ACHR002447-PA"/>
    <property type="gene ID" value="ACHR002447"/>
</dbReference>
<dbReference type="PANTHER" id="PTHR12121">
    <property type="entry name" value="CARBON CATABOLITE REPRESSOR PROTEIN 4"/>
    <property type="match status" value="1"/>
</dbReference>
<evidence type="ECO:0000256" key="1">
    <source>
        <dbReference type="SAM" id="MobiDB-lite"/>
    </source>
</evidence>
<protein>
    <recommendedName>
        <fullName evidence="2">Endonuclease/exonuclease/phosphatase domain-containing protein</fullName>
    </recommendedName>
</protein>
<dbReference type="InterPro" id="IPR050410">
    <property type="entry name" value="CCR4/nocturin_mRNA_transcr"/>
</dbReference>
<dbReference type="AlphaFoldDB" id="A0A182JVB5"/>
<dbReference type="STRING" id="43041.A0A182JVB5"/>
<dbReference type="Proteomes" id="UP000075881">
    <property type="component" value="Unassembled WGS sequence"/>
</dbReference>
<reference evidence="4" key="1">
    <citation type="submission" date="2013-03" db="EMBL/GenBank/DDBJ databases">
        <title>The Genome Sequence of Anopheles christyi ACHKN1017.</title>
        <authorList>
            <consortium name="The Broad Institute Genomics Platform"/>
            <person name="Neafsey D.E."/>
            <person name="Besansky N."/>
            <person name="Walker B."/>
            <person name="Young S.K."/>
            <person name="Zeng Q."/>
            <person name="Gargeya S."/>
            <person name="Fitzgerald M."/>
            <person name="Haas B."/>
            <person name="Abouelleil A."/>
            <person name="Allen A.W."/>
            <person name="Alvarado L."/>
            <person name="Arachchi H.M."/>
            <person name="Berlin A.M."/>
            <person name="Chapman S.B."/>
            <person name="Gainer-Dewar J."/>
            <person name="Goldberg J."/>
            <person name="Griggs A."/>
            <person name="Gujja S."/>
            <person name="Hansen M."/>
            <person name="Howarth C."/>
            <person name="Imamovic A."/>
            <person name="Ireland A."/>
            <person name="Larimer J."/>
            <person name="McCowan C."/>
            <person name="Murphy C."/>
            <person name="Pearson M."/>
            <person name="Poon T.W."/>
            <person name="Priest M."/>
            <person name="Roberts A."/>
            <person name="Saif S."/>
            <person name="Shea T."/>
            <person name="Sisk P."/>
            <person name="Sykes S."/>
            <person name="Wortman J."/>
            <person name="Nusbaum C."/>
            <person name="Birren B."/>
        </authorList>
    </citation>
    <scope>NUCLEOTIDE SEQUENCE [LARGE SCALE GENOMIC DNA]</scope>
    <source>
        <strain evidence="4">ACHKN1017</strain>
    </source>
</reference>
<dbReference type="InterPro" id="IPR036691">
    <property type="entry name" value="Endo/exonu/phosph_ase_sf"/>
</dbReference>
<dbReference type="Pfam" id="PF03372">
    <property type="entry name" value="Exo_endo_phos"/>
    <property type="match status" value="1"/>
</dbReference>
<proteinExistence type="predicted"/>
<evidence type="ECO:0000313" key="4">
    <source>
        <dbReference type="Proteomes" id="UP000075881"/>
    </source>
</evidence>
<reference evidence="3" key="2">
    <citation type="submission" date="2020-05" db="UniProtKB">
        <authorList>
            <consortium name="EnsemblMetazoa"/>
        </authorList>
    </citation>
    <scope>IDENTIFICATION</scope>
    <source>
        <strain evidence="3">ACHKN1017</strain>
    </source>
</reference>
<dbReference type="PANTHER" id="PTHR12121:SF34">
    <property type="entry name" value="PROTEIN ANGEL"/>
    <property type="match status" value="1"/>
</dbReference>
<feature type="region of interest" description="Disordered" evidence="1">
    <location>
        <begin position="39"/>
        <end position="68"/>
    </location>
</feature>
<feature type="compositionally biased region" description="Polar residues" evidence="1">
    <location>
        <begin position="47"/>
        <end position="67"/>
    </location>
</feature>
<dbReference type="InterPro" id="IPR005135">
    <property type="entry name" value="Endo/exonuclease/phosphatase"/>
</dbReference>
<name>A0A182JVB5_9DIPT</name>